<dbReference type="CDD" id="cd03426">
    <property type="entry name" value="NUDIX_CoAse_Nudt7"/>
    <property type="match status" value="1"/>
</dbReference>
<dbReference type="NCBIfam" id="NF007980">
    <property type="entry name" value="PRK10707.1"/>
    <property type="match status" value="1"/>
</dbReference>
<dbReference type="PANTHER" id="PTHR12992:SF11">
    <property type="entry name" value="MITOCHONDRIAL COENZYME A DIPHOSPHATASE NUDT8"/>
    <property type="match status" value="1"/>
</dbReference>
<dbReference type="InterPro" id="IPR000086">
    <property type="entry name" value="NUDIX_hydrolase_dom"/>
</dbReference>
<dbReference type="InterPro" id="IPR045121">
    <property type="entry name" value="CoAse"/>
</dbReference>
<keyword evidence="5" id="KW-0460">Magnesium</keyword>
<evidence type="ECO:0000256" key="1">
    <source>
        <dbReference type="ARBA" id="ARBA00001936"/>
    </source>
</evidence>
<reference evidence="8" key="1">
    <citation type="journal article" date="2020" name="mSystems">
        <title>Genome- and Community-Level Interaction Insights into Carbon Utilization and Element Cycling Functions of Hydrothermarchaeota in Hydrothermal Sediment.</title>
        <authorList>
            <person name="Zhou Z."/>
            <person name="Liu Y."/>
            <person name="Xu W."/>
            <person name="Pan J."/>
            <person name="Luo Z.H."/>
            <person name="Li M."/>
        </authorList>
    </citation>
    <scope>NUCLEOTIDE SEQUENCE</scope>
    <source>
        <strain evidence="8">SpSt-997</strain>
    </source>
</reference>
<dbReference type="EMBL" id="DTQM01000009">
    <property type="protein sequence ID" value="HGC41701.1"/>
    <property type="molecule type" value="Genomic_DNA"/>
</dbReference>
<keyword evidence="4" id="KW-0378">Hydrolase</keyword>
<dbReference type="PANTHER" id="PTHR12992">
    <property type="entry name" value="NUDIX HYDROLASE"/>
    <property type="match status" value="1"/>
</dbReference>
<comment type="caution">
    <text evidence="8">The sequence shown here is derived from an EMBL/GenBank/DDBJ whole genome shotgun (WGS) entry which is preliminary data.</text>
</comment>
<name>A0A8J4H9D6_9PROT</name>
<accession>A0A8J4H9D6</accession>
<dbReference type="InterPro" id="IPR015797">
    <property type="entry name" value="NUDIX_hydrolase-like_dom_sf"/>
</dbReference>
<dbReference type="Gene3D" id="3.90.79.10">
    <property type="entry name" value="Nucleoside Triphosphate Pyrophosphohydrolase"/>
    <property type="match status" value="1"/>
</dbReference>
<comment type="cofactor">
    <cofactor evidence="1">
        <name>Mn(2+)</name>
        <dbReference type="ChEBI" id="CHEBI:29035"/>
    </cofactor>
</comment>
<feature type="domain" description="Nudix hydrolase" evidence="7">
    <location>
        <begin position="25"/>
        <end position="156"/>
    </location>
</feature>
<evidence type="ECO:0000256" key="6">
    <source>
        <dbReference type="ARBA" id="ARBA00023211"/>
    </source>
</evidence>
<evidence type="ECO:0000256" key="4">
    <source>
        <dbReference type="ARBA" id="ARBA00022801"/>
    </source>
</evidence>
<dbReference type="SUPFAM" id="SSF55811">
    <property type="entry name" value="Nudix"/>
    <property type="match status" value="1"/>
</dbReference>
<dbReference type="AlphaFoldDB" id="A0A8J4H9D6"/>
<keyword evidence="6" id="KW-0464">Manganese</keyword>
<dbReference type="GO" id="GO:0010945">
    <property type="term" value="F:coenzyme A diphosphatase activity"/>
    <property type="evidence" value="ECO:0007669"/>
    <property type="project" value="InterPro"/>
</dbReference>
<dbReference type="PROSITE" id="PS51462">
    <property type="entry name" value="NUDIX"/>
    <property type="match status" value="1"/>
</dbReference>
<evidence type="ECO:0000259" key="7">
    <source>
        <dbReference type="PROSITE" id="PS51462"/>
    </source>
</evidence>
<evidence type="ECO:0000256" key="3">
    <source>
        <dbReference type="ARBA" id="ARBA00022723"/>
    </source>
</evidence>
<evidence type="ECO:0000256" key="5">
    <source>
        <dbReference type="ARBA" id="ARBA00022842"/>
    </source>
</evidence>
<sequence>MRARLAALPLQGGPACEDLGFTEPPIAAAVLVPLVLGRCPSVLLTRRTETLARHAGQVSFPGGRIDPEDASPEAAALREAEEEIGLDPTRVELAGRLHDHLTGTGFRITPVLGLLPPGLALCAAPGEVDAIFHLPLATVLDPAAPQRRQAMWRGRMREFWVFPHDTHYIWGATAAILVQLAETLRAR</sequence>
<organism evidence="8">
    <name type="scientific">Acidicaldus sp</name>
    <dbReference type="NCBI Taxonomy" id="1872105"/>
    <lineage>
        <taxon>Bacteria</taxon>
        <taxon>Pseudomonadati</taxon>
        <taxon>Pseudomonadota</taxon>
        <taxon>Alphaproteobacteria</taxon>
        <taxon>Acetobacterales</taxon>
        <taxon>Acetobacteraceae</taxon>
        <taxon>Acidicaldus</taxon>
    </lineage>
</organism>
<keyword evidence="3" id="KW-0479">Metal-binding</keyword>
<evidence type="ECO:0000256" key="2">
    <source>
        <dbReference type="ARBA" id="ARBA00001946"/>
    </source>
</evidence>
<gene>
    <name evidence="8" type="ORF">ENY07_00515</name>
</gene>
<dbReference type="GO" id="GO:0046872">
    <property type="term" value="F:metal ion binding"/>
    <property type="evidence" value="ECO:0007669"/>
    <property type="project" value="UniProtKB-KW"/>
</dbReference>
<proteinExistence type="predicted"/>
<comment type="cofactor">
    <cofactor evidence="2">
        <name>Mg(2+)</name>
        <dbReference type="ChEBI" id="CHEBI:18420"/>
    </cofactor>
</comment>
<evidence type="ECO:0000313" key="8">
    <source>
        <dbReference type="EMBL" id="HGC41701.1"/>
    </source>
</evidence>
<protein>
    <submittedName>
        <fullName evidence="8">CoA pyrophosphatase</fullName>
    </submittedName>
</protein>
<dbReference type="Pfam" id="PF00293">
    <property type="entry name" value="NUDIX"/>
    <property type="match status" value="1"/>
</dbReference>